<keyword evidence="4" id="KW-1185">Reference proteome</keyword>
<feature type="transmembrane region" description="Helical" evidence="1">
    <location>
        <begin position="9"/>
        <end position="27"/>
    </location>
</feature>
<dbReference type="Proteomes" id="UP000245288">
    <property type="component" value="Unassembled WGS sequence"/>
</dbReference>
<gene>
    <name evidence="3" type="ORF">LG34_03555</name>
</gene>
<evidence type="ECO:0000313" key="4">
    <source>
        <dbReference type="Proteomes" id="UP000245288"/>
    </source>
</evidence>
<organism evidence="3 4">
    <name type="scientific">Eubacterium ramulus</name>
    <dbReference type="NCBI Taxonomy" id="39490"/>
    <lineage>
        <taxon>Bacteria</taxon>
        <taxon>Bacillati</taxon>
        <taxon>Bacillota</taxon>
        <taxon>Clostridia</taxon>
        <taxon>Eubacteriales</taxon>
        <taxon>Eubacteriaceae</taxon>
        <taxon>Eubacterium</taxon>
    </lineage>
</organism>
<evidence type="ECO:0000256" key="1">
    <source>
        <dbReference type="SAM" id="Phobius"/>
    </source>
</evidence>
<keyword evidence="1" id="KW-0812">Transmembrane</keyword>
<dbReference type="InterPro" id="IPR016747">
    <property type="entry name" value="Phosphotransbutyrylase"/>
</dbReference>
<protein>
    <recommendedName>
        <fullName evidence="2">VanZ-like domain-containing protein</fullName>
    </recommendedName>
</protein>
<dbReference type="EMBL" id="JRFU01000031">
    <property type="protein sequence ID" value="PWE87526.1"/>
    <property type="molecule type" value="Genomic_DNA"/>
</dbReference>
<dbReference type="RefSeq" id="WP_109214878.1">
    <property type="nucleotide sequence ID" value="NZ_CAJLEE010000067.1"/>
</dbReference>
<proteinExistence type="predicted"/>
<dbReference type="PIRSF" id="PIRSF019083">
    <property type="entry name" value="UCP019083_VanZ"/>
    <property type="match status" value="1"/>
</dbReference>
<accession>A0A2V1JTI9</accession>
<dbReference type="Pfam" id="PF04892">
    <property type="entry name" value="VanZ"/>
    <property type="match status" value="1"/>
</dbReference>
<evidence type="ECO:0000259" key="2">
    <source>
        <dbReference type="Pfam" id="PF04892"/>
    </source>
</evidence>
<feature type="domain" description="VanZ-like" evidence="2">
    <location>
        <begin position="12"/>
        <end position="148"/>
    </location>
</feature>
<keyword evidence="1" id="KW-1133">Transmembrane helix</keyword>
<reference evidence="3 4" key="1">
    <citation type="submission" date="2014-09" db="EMBL/GenBank/DDBJ databases">
        <title>Butyrate-producing bacteria isolated from human gut.</title>
        <authorList>
            <person name="Zhang Q."/>
            <person name="Zhao L."/>
        </authorList>
    </citation>
    <scope>NUCLEOTIDE SEQUENCE [LARGE SCALE GENOMIC DNA]</scope>
    <source>
        <strain evidence="3 4">21</strain>
    </source>
</reference>
<keyword evidence="1" id="KW-0472">Membrane</keyword>
<feature type="transmembrane region" description="Helical" evidence="1">
    <location>
        <begin position="132"/>
        <end position="152"/>
    </location>
</feature>
<evidence type="ECO:0000313" key="3">
    <source>
        <dbReference type="EMBL" id="PWE87526.1"/>
    </source>
</evidence>
<dbReference type="InterPro" id="IPR006976">
    <property type="entry name" value="VanZ-like"/>
</dbReference>
<dbReference type="AlphaFoldDB" id="A0A2V1JTI9"/>
<comment type="caution">
    <text evidence="3">The sequence shown here is derived from an EMBL/GenBank/DDBJ whole genome shotgun (WGS) entry which is preliminary data.</text>
</comment>
<name>A0A2V1JTI9_EUBRA</name>
<sequence length="162" mass="18329">MKSKRKSRYLIWLFPLAVMIMIFSFSGQQGDESSSMSNIFVDLFLQVRGTLGLFPKFADADLVNVISIVVRKGAHVTEYILLCTSFLTAFWVSGVRGKWRNIGSFVFTFGYACSDEFHQLFVPGRAGQFRDVLIDSSGALVLSIIVVLVMYIRKKRVPAIWK</sequence>
<dbReference type="NCBIfam" id="NF037970">
    <property type="entry name" value="vanZ_1"/>
    <property type="match status" value="1"/>
</dbReference>
<dbReference type="OrthoDB" id="291892at2"/>